<reference evidence="5 6" key="1">
    <citation type="journal article" date="2016" name="PLoS Pathog.">
        <title>Biosynthesis of antibiotic leucinostatins in bio-control fungus Purpureocillium lilacinum and their inhibition on phytophthora revealed by genome mining.</title>
        <authorList>
            <person name="Wang G."/>
            <person name="Liu Z."/>
            <person name="Lin R."/>
            <person name="Li E."/>
            <person name="Mao Z."/>
            <person name="Ling J."/>
            <person name="Yang Y."/>
            <person name="Yin W.B."/>
            <person name="Xie B."/>
        </authorList>
    </citation>
    <scope>NUCLEOTIDE SEQUENCE [LARGE SCALE GENOMIC DNA]</scope>
    <source>
        <strain evidence="5">170</strain>
    </source>
</reference>
<dbReference type="RefSeq" id="XP_018148169.1">
    <property type="nucleotide sequence ID" value="XM_018290479.1"/>
</dbReference>
<dbReference type="GO" id="GO:0032259">
    <property type="term" value="P:methylation"/>
    <property type="evidence" value="ECO:0007669"/>
    <property type="project" value="UniProtKB-KW"/>
</dbReference>
<evidence type="ECO:0000313" key="5">
    <source>
        <dbReference type="EMBL" id="OAQ72086.1"/>
    </source>
</evidence>
<dbReference type="OrthoDB" id="10251242at2759"/>
<gene>
    <name evidence="5" type="ORF">VFPPC_12702</name>
</gene>
<dbReference type="Pfam" id="PF01596">
    <property type="entry name" value="Methyltransf_3"/>
    <property type="match status" value="1"/>
</dbReference>
<dbReference type="GO" id="GO:0008171">
    <property type="term" value="F:O-methyltransferase activity"/>
    <property type="evidence" value="ECO:0007669"/>
    <property type="project" value="InterPro"/>
</dbReference>
<dbReference type="PROSITE" id="PS51682">
    <property type="entry name" value="SAM_OMT_I"/>
    <property type="match status" value="1"/>
</dbReference>
<evidence type="ECO:0000256" key="4">
    <source>
        <dbReference type="ARBA" id="ARBA00023453"/>
    </source>
</evidence>
<evidence type="ECO:0000256" key="2">
    <source>
        <dbReference type="ARBA" id="ARBA00022679"/>
    </source>
</evidence>
<dbReference type="GO" id="GO:0008757">
    <property type="term" value="F:S-adenosylmethionine-dependent methyltransferase activity"/>
    <property type="evidence" value="ECO:0007669"/>
    <property type="project" value="TreeGrafter"/>
</dbReference>
<keyword evidence="1" id="KW-0489">Methyltransferase</keyword>
<dbReference type="CDD" id="cd02440">
    <property type="entry name" value="AdoMet_MTases"/>
    <property type="match status" value="1"/>
</dbReference>
<evidence type="ECO:0000256" key="1">
    <source>
        <dbReference type="ARBA" id="ARBA00022603"/>
    </source>
</evidence>
<dbReference type="Gene3D" id="3.40.50.150">
    <property type="entry name" value="Vaccinia Virus protein VP39"/>
    <property type="match status" value="1"/>
</dbReference>
<dbReference type="EMBL" id="LSBJ02000001">
    <property type="protein sequence ID" value="OAQ72086.1"/>
    <property type="molecule type" value="Genomic_DNA"/>
</dbReference>
<evidence type="ECO:0000256" key="3">
    <source>
        <dbReference type="ARBA" id="ARBA00022691"/>
    </source>
</evidence>
<accession>A0A179G2J1</accession>
<organism evidence="5 6">
    <name type="scientific">Pochonia chlamydosporia 170</name>
    <dbReference type="NCBI Taxonomy" id="1380566"/>
    <lineage>
        <taxon>Eukaryota</taxon>
        <taxon>Fungi</taxon>
        <taxon>Dikarya</taxon>
        <taxon>Ascomycota</taxon>
        <taxon>Pezizomycotina</taxon>
        <taxon>Sordariomycetes</taxon>
        <taxon>Hypocreomycetidae</taxon>
        <taxon>Hypocreales</taxon>
        <taxon>Clavicipitaceae</taxon>
        <taxon>Pochonia</taxon>
    </lineage>
</organism>
<dbReference type="STRING" id="1380566.A0A179G2J1"/>
<comment type="similarity">
    <text evidence="4">Belongs to the class I-like SAM-binding methyltransferase superfamily. Cation-dependent O-methyltransferase family.</text>
</comment>
<keyword evidence="3" id="KW-0949">S-adenosyl-L-methionine</keyword>
<dbReference type="PANTHER" id="PTHR10509">
    <property type="entry name" value="O-METHYLTRANSFERASE-RELATED"/>
    <property type="match status" value="1"/>
</dbReference>
<dbReference type="GeneID" id="28854473"/>
<dbReference type="SUPFAM" id="SSF53335">
    <property type="entry name" value="S-adenosyl-L-methionine-dependent methyltransferases"/>
    <property type="match status" value="1"/>
</dbReference>
<dbReference type="KEGG" id="pchm:VFPPC_12702"/>
<dbReference type="InterPro" id="IPR002935">
    <property type="entry name" value="SAM_O-MeTrfase"/>
</dbReference>
<sequence length="220" mass="23895">MPIPNTTLLSLIEDTAEQHLTTPDQHLTHALANSAQHNLPSISITPLQGQHLSLLAQLTHAQSVLEIGTLGGYSTIWFAKTGARVTSIEIDPKHRAVALENLHHAGLDANIVLGAALDVLPRLYEAGDRFDFVFVDADWGEQWEYFDWAAKLTRKGGAIYVDNVVQMMMGDGEDGVKSEGSLVVRAGKDERVRATLVPTISAHKNPGNAFIDGFLLAIVL</sequence>
<evidence type="ECO:0000313" key="6">
    <source>
        <dbReference type="Proteomes" id="UP000078397"/>
    </source>
</evidence>
<dbReference type="InterPro" id="IPR029063">
    <property type="entry name" value="SAM-dependent_MTases_sf"/>
</dbReference>
<comment type="caution">
    <text evidence="5">The sequence shown here is derived from an EMBL/GenBank/DDBJ whole genome shotgun (WGS) entry which is preliminary data.</text>
</comment>
<keyword evidence="6" id="KW-1185">Reference proteome</keyword>
<proteinExistence type="inferred from homology"/>
<dbReference type="PANTHER" id="PTHR10509:SF14">
    <property type="entry name" value="CAFFEOYL-COA O-METHYLTRANSFERASE 3-RELATED"/>
    <property type="match status" value="1"/>
</dbReference>
<dbReference type="Proteomes" id="UP000078397">
    <property type="component" value="Unassembled WGS sequence"/>
</dbReference>
<keyword evidence="2" id="KW-0808">Transferase</keyword>
<name>A0A179G2J1_METCM</name>
<dbReference type="InterPro" id="IPR050362">
    <property type="entry name" value="Cation-dep_OMT"/>
</dbReference>
<dbReference type="AlphaFoldDB" id="A0A179G2J1"/>
<protein>
    <submittedName>
        <fullName evidence="5">O-methyltransferase family 3</fullName>
    </submittedName>
</protein>